<proteinExistence type="predicted"/>
<accession>A0ABU2JGC5</accession>
<dbReference type="EMBL" id="JAVREH010000063">
    <property type="protein sequence ID" value="MDT0263992.1"/>
    <property type="molecule type" value="Genomic_DNA"/>
</dbReference>
<dbReference type="InterPro" id="IPR021708">
    <property type="entry name" value="DUF3291"/>
</dbReference>
<sequence length="139" mass="15474">MPGMPWTPLAAAEPDREYVAMATKLVLSGYRHLPAFVRSTQALWPELTGSEGLLGYSLAADLTRRTFHTLSVWHDAEAIAAFVRSEPHALVVAHTRPWLADSTFRTWTVHGRHLPLNWDQVHQRLRTATSQPTAAADPA</sequence>
<gene>
    <name evidence="2" type="ORF">RM423_21695</name>
</gene>
<reference evidence="3" key="1">
    <citation type="submission" date="2023-07" db="EMBL/GenBank/DDBJ databases">
        <title>30 novel species of actinomycetes from the DSMZ collection.</title>
        <authorList>
            <person name="Nouioui I."/>
        </authorList>
    </citation>
    <scope>NUCLEOTIDE SEQUENCE [LARGE SCALE GENOMIC DNA]</scope>
    <source>
        <strain evidence="3">DSM 44399</strain>
    </source>
</reference>
<evidence type="ECO:0000313" key="2">
    <source>
        <dbReference type="EMBL" id="MDT0263992.1"/>
    </source>
</evidence>
<protein>
    <submittedName>
        <fullName evidence="2">DUF3291 domain-containing protein</fullName>
    </submittedName>
</protein>
<dbReference type="SUPFAM" id="SSF54909">
    <property type="entry name" value="Dimeric alpha+beta barrel"/>
    <property type="match status" value="1"/>
</dbReference>
<dbReference type="InterPro" id="IPR011008">
    <property type="entry name" value="Dimeric_a/b-barrel"/>
</dbReference>
<comment type="caution">
    <text evidence="2">The sequence shown here is derived from an EMBL/GenBank/DDBJ whole genome shotgun (WGS) entry which is preliminary data.</text>
</comment>
<name>A0ABU2JGC5_9ACTN</name>
<evidence type="ECO:0000313" key="3">
    <source>
        <dbReference type="Proteomes" id="UP001183176"/>
    </source>
</evidence>
<keyword evidence="3" id="KW-1185">Reference proteome</keyword>
<feature type="domain" description="DUF3291" evidence="1">
    <location>
        <begin position="65"/>
        <end position="128"/>
    </location>
</feature>
<dbReference type="Pfam" id="PF11695">
    <property type="entry name" value="DUF3291"/>
    <property type="match status" value="1"/>
</dbReference>
<dbReference type="Proteomes" id="UP001183176">
    <property type="component" value="Unassembled WGS sequence"/>
</dbReference>
<dbReference type="RefSeq" id="WP_311425135.1">
    <property type="nucleotide sequence ID" value="NZ_JAVREH010000063.1"/>
</dbReference>
<evidence type="ECO:0000259" key="1">
    <source>
        <dbReference type="Pfam" id="PF11695"/>
    </source>
</evidence>
<organism evidence="2 3">
    <name type="scientific">Jatrophihabitans lederbergiae</name>
    <dbReference type="NCBI Taxonomy" id="3075547"/>
    <lineage>
        <taxon>Bacteria</taxon>
        <taxon>Bacillati</taxon>
        <taxon>Actinomycetota</taxon>
        <taxon>Actinomycetes</taxon>
        <taxon>Jatrophihabitantales</taxon>
        <taxon>Jatrophihabitantaceae</taxon>
        <taxon>Jatrophihabitans</taxon>
    </lineage>
</organism>